<dbReference type="OrthoDB" id="4847568at2759"/>
<feature type="region of interest" description="Disordered" evidence="1">
    <location>
        <begin position="156"/>
        <end position="199"/>
    </location>
</feature>
<proteinExistence type="predicted"/>
<accession>A0A2N3N3Y1</accession>
<comment type="caution">
    <text evidence="2">The sequence shown here is derived from an EMBL/GenBank/DDBJ whole genome shotgun (WGS) entry which is preliminary data.</text>
</comment>
<dbReference type="VEuPathDB" id="FungiDB:jhhlp_005736"/>
<reference evidence="2 3" key="1">
    <citation type="journal article" date="2017" name="G3 (Bethesda)">
        <title>First Draft Genome Sequence of the Pathogenic Fungus Lomentospora prolificans (Formerly Scedosporium prolificans).</title>
        <authorList>
            <person name="Luo R."/>
            <person name="Zimin A."/>
            <person name="Workman R."/>
            <person name="Fan Y."/>
            <person name="Pertea G."/>
            <person name="Grossman N."/>
            <person name="Wear M.P."/>
            <person name="Jia B."/>
            <person name="Miller H."/>
            <person name="Casadevall A."/>
            <person name="Timp W."/>
            <person name="Zhang S.X."/>
            <person name="Salzberg S.L."/>
        </authorList>
    </citation>
    <scope>NUCLEOTIDE SEQUENCE [LARGE SCALE GENOMIC DNA]</scope>
    <source>
        <strain evidence="2 3">JHH-5317</strain>
    </source>
</reference>
<organism evidence="2 3">
    <name type="scientific">Lomentospora prolificans</name>
    <dbReference type="NCBI Taxonomy" id="41688"/>
    <lineage>
        <taxon>Eukaryota</taxon>
        <taxon>Fungi</taxon>
        <taxon>Dikarya</taxon>
        <taxon>Ascomycota</taxon>
        <taxon>Pezizomycotina</taxon>
        <taxon>Sordariomycetes</taxon>
        <taxon>Hypocreomycetidae</taxon>
        <taxon>Microascales</taxon>
        <taxon>Microascaceae</taxon>
        <taxon>Lomentospora</taxon>
    </lineage>
</organism>
<dbReference type="Proteomes" id="UP000233524">
    <property type="component" value="Unassembled WGS sequence"/>
</dbReference>
<keyword evidence="3" id="KW-1185">Reference proteome</keyword>
<evidence type="ECO:0000313" key="3">
    <source>
        <dbReference type="Proteomes" id="UP000233524"/>
    </source>
</evidence>
<dbReference type="STRING" id="41688.A0A2N3N3Y1"/>
<protein>
    <submittedName>
        <fullName evidence="2">Uncharacterized protein</fullName>
    </submittedName>
</protein>
<dbReference type="AlphaFoldDB" id="A0A2N3N3Y1"/>
<evidence type="ECO:0000256" key="1">
    <source>
        <dbReference type="SAM" id="MobiDB-lite"/>
    </source>
</evidence>
<gene>
    <name evidence="2" type="ORF">jhhlp_005736</name>
</gene>
<evidence type="ECO:0000313" key="2">
    <source>
        <dbReference type="EMBL" id="PKS07136.1"/>
    </source>
</evidence>
<dbReference type="EMBL" id="NLAX01000701">
    <property type="protein sequence ID" value="PKS07136.1"/>
    <property type="molecule type" value="Genomic_DNA"/>
</dbReference>
<sequence>MQMNRASNGNPVTGSIDPRDLTFAGAGNTVMSANMAQSNGFVELLLRHMKDDLNAYNYDRDYCAQQLRDEGSLTAQEARTLRLRMLDLGHQIRLCQHKMEVLTNLAKYEQSPPSTTTVINSLNAITHPSPANNGRMLSVAAPENPSLALLHQASQAVNQTPSKRALEAAEGSEEQSGSKRPRKQVPDAPPDNENPGNTVQRLGYWKCRLCTSPKYHSAPPPRQPGAPCKWPLKDVSKMITHFTEMHPEHTPGERCKELGDALDTNRGPFEYWLNRSRSMDVGDGSLITECISMLQSGRLPPLLRRLSRAASLFPGP</sequence>
<name>A0A2N3N3Y1_9PEZI</name>
<dbReference type="InParanoid" id="A0A2N3N3Y1"/>